<dbReference type="PROSITE" id="PS50268">
    <property type="entry name" value="CADHERIN_2"/>
    <property type="match status" value="2"/>
</dbReference>
<protein>
    <recommendedName>
        <fullName evidence="3">Cadherin domain-containing protein</fullName>
    </recommendedName>
</protein>
<dbReference type="EMBL" id="JADQDN010000008">
    <property type="protein sequence ID" value="MBF9197510.1"/>
    <property type="molecule type" value="Genomic_DNA"/>
</dbReference>
<dbReference type="InterPro" id="IPR011049">
    <property type="entry name" value="Serralysin-like_metalloprot_C"/>
</dbReference>
<dbReference type="Gene3D" id="2.150.10.10">
    <property type="entry name" value="Serralysin-like metalloprotease, C-terminal"/>
    <property type="match status" value="3"/>
</dbReference>
<organism evidence="4 5">
    <name type="scientific">Microvirga terrestris</name>
    <dbReference type="NCBI Taxonomy" id="2791024"/>
    <lineage>
        <taxon>Bacteria</taxon>
        <taxon>Pseudomonadati</taxon>
        <taxon>Pseudomonadota</taxon>
        <taxon>Alphaproteobacteria</taxon>
        <taxon>Hyphomicrobiales</taxon>
        <taxon>Methylobacteriaceae</taxon>
        <taxon>Microvirga</taxon>
    </lineage>
</organism>
<dbReference type="CDD" id="cd11304">
    <property type="entry name" value="Cadherin_repeat"/>
    <property type="match status" value="2"/>
</dbReference>
<dbReference type="Pfam" id="PF00353">
    <property type="entry name" value="HemolysinCabind"/>
    <property type="match status" value="4"/>
</dbReference>
<dbReference type="RefSeq" id="WP_196264866.1">
    <property type="nucleotide sequence ID" value="NZ_JADQDN010000008.1"/>
</dbReference>
<evidence type="ECO:0000259" key="3">
    <source>
        <dbReference type="PROSITE" id="PS50268"/>
    </source>
</evidence>
<comment type="caution">
    <text evidence="4">The sequence shown here is derived from an EMBL/GenBank/DDBJ whole genome shotgun (WGS) entry which is preliminary data.</text>
</comment>
<evidence type="ECO:0000256" key="1">
    <source>
        <dbReference type="ARBA" id="ARBA00004613"/>
    </source>
</evidence>
<name>A0ABS0HWH0_9HYPH</name>
<dbReference type="PANTHER" id="PTHR38340:SF1">
    <property type="entry name" value="S-LAYER PROTEIN"/>
    <property type="match status" value="1"/>
</dbReference>
<dbReference type="PANTHER" id="PTHR38340">
    <property type="entry name" value="S-LAYER PROTEIN"/>
    <property type="match status" value="1"/>
</dbReference>
<sequence>MGGYQYDSFWNTYRLEPDTQSLSLLDIPGAQVNAGITGNALANVLSGNAENNALDGGGGADTLSGGQGADTYYVDDENDVVIEAAGEGQDIVLSYASHTLSDEVEALVLQGMEQLRGTGNALDNTIIGNGNGNLLEGRGGDDNLIAWDGDDTLDGGEGADSLNGGRGNDTCVVDDEGDRIIESAGEGEDTVIASIDYTLGDNLEHLRFAGAQSLIGIGNGLDNRLTGADGSDTLEGGIGNDTLSGGAGNDVLVGGDGIDTAVFTGTRGNYSIIENADGSFTIVDTLLGGDGVDELTGIEFIQFADSTLGLVAAPKPPSDLKLAGSTGTISVMEGETGIGALTADQSGITWSFDTSAEGGGDAGGMFVIDGSGQVKVAPGKVLNYDGVQAIRSYTIHVIASAGQGIETTKAFTINVANDPSDDNRAPTGLTLSFHVNESAASVTVGTLSATDPDGDILTYTLVDENGADVSSTSAFAVRPVTNGAAVTRYELVTKGGIQVSADETRNIWVKVDDGQGGSAIQKFVVIIKDVPVPVNHAPTDIGLSQATVQEGAVNGTFIGQLSATDPDGGDSFAFSLADERFEVTKDGRLSVSDGSRIDYETAQAHQIQVTVTDKAGETYEKAFTIQVGDAVETQTGTKGNNALTGSIGSDRLFGSAGNDRLAGAGGNDTLYGGTGNDVLIGGTGSDIFVFDTRPNKSINVDHVMDYRSWDDSFYLDNKVFTKLGSGTMSEPQKFKKEMFIEGKKAKDAEDRIVYDKKAGALYYDQDGTGNKAQVKIASLNDKTKLYYHDFFVI</sequence>
<feature type="domain" description="Cadherin" evidence="3">
    <location>
        <begin position="540"/>
        <end position="629"/>
    </location>
</feature>
<dbReference type="InterPro" id="IPR018511">
    <property type="entry name" value="Hemolysin-typ_Ca-bd_CS"/>
</dbReference>
<dbReference type="InterPro" id="IPR015919">
    <property type="entry name" value="Cadherin-like_sf"/>
</dbReference>
<gene>
    <name evidence="4" type="ORF">I2H36_15830</name>
</gene>
<dbReference type="SUPFAM" id="SSF51120">
    <property type="entry name" value="beta-Roll"/>
    <property type="match status" value="3"/>
</dbReference>
<evidence type="ECO:0000313" key="5">
    <source>
        <dbReference type="Proteomes" id="UP000611708"/>
    </source>
</evidence>
<dbReference type="InterPro" id="IPR001343">
    <property type="entry name" value="Hemolysn_Ca-bd"/>
</dbReference>
<dbReference type="Proteomes" id="UP000611708">
    <property type="component" value="Unassembled WGS sequence"/>
</dbReference>
<dbReference type="InterPro" id="IPR050557">
    <property type="entry name" value="RTX_toxin/Mannuronan_C5-epim"/>
</dbReference>
<dbReference type="PROSITE" id="PS00330">
    <property type="entry name" value="HEMOLYSIN_CALCIUM"/>
    <property type="match status" value="4"/>
</dbReference>
<keyword evidence="5" id="KW-1185">Reference proteome</keyword>
<dbReference type="InterPro" id="IPR002126">
    <property type="entry name" value="Cadherin-like_dom"/>
</dbReference>
<accession>A0ABS0HWH0</accession>
<evidence type="ECO:0000256" key="2">
    <source>
        <dbReference type="ARBA" id="ARBA00022525"/>
    </source>
</evidence>
<dbReference type="Gene3D" id="2.60.40.60">
    <property type="entry name" value="Cadherins"/>
    <property type="match status" value="1"/>
</dbReference>
<proteinExistence type="predicted"/>
<dbReference type="SUPFAM" id="SSF49313">
    <property type="entry name" value="Cadherin-like"/>
    <property type="match status" value="1"/>
</dbReference>
<dbReference type="PRINTS" id="PR00313">
    <property type="entry name" value="CABNDNGRPT"/>
</dbReference>
<comment type="subcellular location">
    <subcellularLocation>
        <location evidence="1">Secreted</location>
    </subcellularLocation>
</comment>
<reference evidence="4 5" key="1">
    <citation type="submission" date="2020-11" db="EMBL/GenBank/DDBJ databases">
        <authorList>
            <person name="Kim M.K."/>
        </authorList>
    </citation>
    <scope>NUCLEOTIDE SEQUENCE [LARGE SCALE GENOMIC DNA]</scope>
    <source>
        <strain evidence="4 5">BT290</strain>
    </source>
</reference>
<feature type="domain" description="Cadherin" evidence="3">
    <location>
        <begin position="427"/>
        <end position="540"/>
    </location>
</feature>
<keyword evidence="2" id="KW-0964">Secreted</keyword>
<evidence type="ECO:0000313" key="4">
    <source>
        <dbReference type="EMBL" id="MBF9197510.1"/>
    </source>
</evidence>